<dbReference type="Pfam" id="PF25096">
    <property type="entry name" value="DUF7808"/>
    <property type="match status" value="1"/>
</dbReference>
<dbReference type="PANTHER" id="PTHR34493:SF5">
    <property type="entry name" value="WSC DOMAIN-CONTAINING PROTEIN"/>
    <property type="match status" value="1"/>
</dbReference>
<organism evidence="2 3">
    <name type="scientific">Cylicocyclus nassatus</name>
    <name type="common">Nematode worm</name>
    <dbReference type="NCBI Taxonomy" id="53992"/>
    <lineage>
        <taxon>Eukaryota</taxon>
        <taxon>Metazoa</taxon>
        <taxon>Ecdysozoa</taxon>
        <taxon>Nematoda</taxon>
        <taxon>Chromadorea</taxon>
        <taxon>Rhabditida</taxon>
        <taxon>Rhabditina</taxon>
        <taxon>Rhabditomorpha</taxon>
        <taxon>Strongyloidea</taxon>
        <taxon>Strongylidae</taxon>
        <taxon>Cylicocyclus</taxon>
    </lineage>
</organism>
<evidence type="ECO:0000313" key="2">
    <source>
        <dbReference type="EMBL" id="CAJ0602099.1"/>
    </source>
</evidence>
<keyword evidence="3" id="KW-1185">Reference proteome</keyword>
<dbReference type="InterPro" id="IPR056710">
    <property type="entry name" value="DUF7808"/>
</dbReference>
<accession>A0AA36H1Q1</accession>
<feature type="domain" description="DUF7808" evidence="1">
    <location>
        <begin position="40"/>
        <end position="139"/>
    </location>
</feature>
<comment type="caution">
    <text evidence="2">The sequence shown here is derived from an EMBL/GenBank/DDBJ whole genome shotgun (WGS) entry which is preliminary data.</text>
</comment>
<evidence type="ECO:0000259" key="1">
    <source>
        <dbReference type="Pfam" id="PF25096"/>
    </source>
</evidence>
<sequence length="218" mass="25099">MDSFDNCDFSKLLHASVLKAMQAMFWRQKLELRNYICRDGNCKLEFEPIRDEWIAINDNGCYQEYEAELEEIVEFCPLQCSEASQASIIEQIPHSDGCVVGSTVSVVQRRNDWFLWRGEDCQPEATVFKIGCTFPKKFPKKEEKLPMAKSPKARERKIEQEGELKLVPAANMRVENAVELEKAETTTIAKPQKVKNDDDNLPNEVDLLLKAMFPGYRN</sequence>
<dbReference type="Proteomes" id="UP001176961">
    <property type="component" value="Unassembled WGS sequence"/>
</dbReference>
<gene>
    <name evidence="2" type="ORF">CYNAS_LOCUS14082</name>
</gene>
<name>A0AA36H1Q1_CYLNA</name>
<dbReference type="AlphaFoldDB" id="A0AA36H1Q1"/>
<dbReference type="PANTHER" id="PTHR34493">
    <property type="entry name" value="PROTEIN CBG13422-RELATED"/>
    <property type="match status" value="1"/>
</dbReference>
<reference evidence="2" key="1">
    <citation type="submission" date="2023-07" db="EMBL/GenBank/DDBJ databases">
        <authorList>
            <consortium name="CYATHOMIX"/>
        </authorList>
    </citation>
    <scope>NUCLEOTIDE SEQUENCE</scope>
    <source>
        <strain evidence="2">N/A</strain>
    </source>
</reference>
<dbReference type="EMBL" id="CATQJL010000305">
    <property type="protein sequence ID" value="CAJ0602099.1"/>
    <property type="molecule type" value="Genomic_DNA"/>
</dbReference>
<proteinExistence type="predicted"/>
<protein>
    <recommendedName>
        <fullName evidence="1">DUF7808 domain-containing protein</fullName>
    </recommendedName>
</protein>
<evidence type="ECO:0000313" key="3">
    <source>
        <dbReference type="Proteomes" id="UP001176961"/>
    </source>
</evidence>